<dbReference type="InterPro" id="IPR001062">
    <property type="entry name" value="Transcrpt_antiterm_NusG"/>
</dbReference>
<dbReference type="RefSeq" id="WP_060934923.1">
    <property type="nucleotide sequence ID" value="NZ_KQ960418.1"/>
</dbReference>
<dbReference type="InterPro" id="IPR006645">
    <property type="entry name" value="NGN-like_dom"/>
</dbReference>
<evidence type="ECO:0000259" key="8">
    <source>
        <dbReference type="SMART" id="SM00738"/>
    </source>
</evidence>
<dbReference type="Pfam" id="PF02357">
    <property type="entry name" value="NusG"/>
    <property type="match status" value="1"/>
</dbReference>
<reference evidence="11" key="1">
    <citation type="submission" date="2016-01" db="EMBL/GenBank/DDBJ databases">
        <authorList>
            <person name="Mitreva M."/>
            <person name="Pepin K.H."/>
            <person name="Mihindukulasuriya K.A."/>
            <person name="Fulton R."/>
            <person name="Fronick C."/>
            <person name="O'Laughlin M."/>
            <person name="Miner T."/>
            <person name="Herter B."/>
            <person name="Rosa B.A."/>
            <person name="Cordes M."/>
            <person name="Tomlinson C."/>
            <person name="Wollam A."/>
            <person name="Palsikar V.B."/>
            <person name="Mardis E.R."/>
            <person name="Wilson R.K."/>
        </authorList>
    </citation>
    <scope>NUCLEOTIDE SEQUENCE [LARGE SCALE GENOMIC DNA]</scope>
    <source>
        <strain evidence="11">KA00683</strain>
    </source>
</reference>
<evidence type="ECO:0000256" key="6">
    <source>
        <dbReference type="NCBIfam" id="TIGR00922"/>
    </source>
</evidence>
<dbReference type="SUPFAM" id="SSF50104">
    <property type="entry name" value="Translation proteins SH3-like domain"/>
    <property type="match status" value="1"/>
</dbReference>
<dbReference type="GO" id="GO:0005840">
    <property type="term" value="C:ribosome"/>
    <property type="evidence" value="ECO:0007669"/>
    <property type="project" value="InterPro"/>
</dbReference>
<dbReference type="HAMAP" id="MF_00948">
    <property type="entry name" value="NusG"/>
    <property type="match status" value="1"/>
</dbReference>
<evidence type="ECO:0000256" key="5">
    <source>
        <dbReference type="HAMAP-Rule" id="MF_00948"/>
    </source>
</evidence>
<dbReference type="AlphaFoldDB" id="A0A134BCS7"/>
<dbReference type="PRINTS" id="PR00338">
    <property type="entry name" value="NUSGTNSCPFCT"/>
</dbReference>
<protein>
    <recommendedName>
        <fullName evidence="5 6">Transcription termination/antitermination protein NusG</fullName>
    </recommendedName>
</protein>
<evidence type="ECO:0000313" key="10">
    <source>
        <dbReference type="EMBL" id="KXB77752.1"/>
    </source>
</evidence>
<dbReference type="InterPro" id="IPR014722">
    <property type="entry name" value="Rib_uL2_dom2"/>
</dbReference>
<evidence type="ECO:0000256" key="3">
    <source>
        <dbReference type="ARBA" id="ARBA00023015"/>
    </source>
</evidence>
<evidence type="ECO:0000256" key="1">
    <source>
        <dbReference type="ARBA" id="ARBA00022472"/>
    </source>
</evidence>
<keyword evidence="4 5" id="KW-0804">Transcription</keyword>
<dbReference type="InterPro" id="IPR036735">
    <property type="entry name" value="NGN_dom_sf"/>
</dbReference>
<gene>
    <name evidence="5" type="primary">nusG</name>
    <name evidence="10" type="ORF">HMPREF3185_00389</name>
</gene>
<sequence length="183" mass="20459">MTEVAEKRFYVLRAVSGKEAKVREQLEAEMKNTNLGQYVSQVVIPTEKIVTQRAGKKVIKERPYLPGYVLVEAALLGDVAHTLRNMPNVIGFLGANKGGEPEPLKSSEVERILGRADQMADSEGVYDLELYVGDVVRIIDGAFANYEATVEEVTPEKQKLRVMVKMFGRKTPLELNYSQVVKE</sequence>
<evidence type="ECO:0000256" key="4">
    <source>
        <dbReference type="ARBA" id="ARBA00023163"/>
    </source>
</evidence>
<dbReference type="GO" id="GO:0006353">
    <property type="term" value="P:DNA-templated transcription termination"/>
    <property type="evidence" value="ECO:0007669"/>
    <property type="project" value="UniProtKB-UniRule"/>
</dbReference>
<evidence type="ECO:0000259" key="9">
    <source>
        <dbReference type="SMART" id="SM00739"/>
    </source>
</evidence>
<dbReference type="SMART" id="SM00739">
    <property type="entry name" value="KOW"/>
    <property type="match status" value="1"/>
</dbReference>
<dbReference type="FunFam" id="2.30.30.30:FF:000002">
    <property type="entry name" value="Transcription termination/antitermination factor NusG"/>
    <property type="match status" value="1"/>
</dbReference>
<keyword evidence="1 5" id="KW-0806">Transcription termination</keyword>
<dbReference type="SMART" id="SM00738">
    <property type="entry name" value="NGN"/>
    <property type="match status" value="1"/>
</dbReference>
<dbReference type="InterPro" id="IPR047050">
    <property type="entry name" value="NGN"/>
</dbReference>
<dbReference type="GO" id="GO:0003735">
    <property type="term" value="F:structural constituent of ribosome"/>
    <property type="evidence" value="ECO:0007669"/>
    <property type="project" value="InterPro"/>
</dbReference>
<dbReference type="Gene3D" id="2.30.30.30">
    <property type="match status" value="1"/>
</dbReference>
<evidence type="ECO:0000313" key="11">
    <source>
        <dbReference type="Proteomes" id="UP000070224"/>
    </source>
</evidence>
<dbReference type="EMBL" id="LSDK01000029">
    <property type="protein sequence ID" value="KXB77752.1"/>
    <property type="molecule type" value="Genomic_DNA"/>
</dbReference>
<dbReference type="GO" id="GO:0005829">
    <property type="term" value="C:cytosol"/>
    <property type="evidence" value="ECO:0007669"/>
    <property type="project" value="UniProtKB-ARBA"/>
</dbReference>
<keyword evidence="2 5" id="KW-0889">Transcription antitermination</keyword>
<keyword evidence="11" id="KW-1185">Reference proteome</keyword>
<dbReference type="PANTHER" id="PTHR30265">
    <property type="entry name" value="RHO-INTERACTING TRANSCRIPTION TERMINATION FACTOR NUSG"/>
    <property type="match status" value="1"/>
</dbReference>
<dbReference type="PANTHER" id="PTHR30265:SF2">
    <property type="entry name" value="TRANSCRIPTION TERMINATION_ANTITERMINATION PROTEIN NUSG"/>
    <property type="match status" value="1"/>
</dbReference>
<comment type="function">
    <text evidence="5 7">Participates in transcription elongation, termination and antitermination.</text>
</comment>
<dbReference type="OrthoDB" id="9809075at2"/>
<dbReference type="InterPro" id="IPR043425">
    <property type="entry name" value="NusG-like"/>
</dbReference>
<dbReference type="Proteomes" id="UP000070224">
    <property type="component" value="Unassembled WGS sequence"/>
</dbReference>
<evidence type="ECO:0000256" key="2">
    <source>
        <dbReference type="ARBA" id="ARBA00022814"/>
    </source>
</evidence>
<dbReference type="CDD" id="cd06091">
    <property type="entry name" value="KOW_NusG"/>
    <property type="match status" value="1"/>
</dbReference>
<evidence type="ECO:0000256" key="7">
    <source>
        <dbReference type="RuleBase" id="RU000538"/>
    </source>
</evidence>
<dbReference type="PROSITE" id="PS01108">
    <property type="entry name" value="RIBOSOMAL_L24"/>
    <property type="match status" value="1"/>
</dbReference>
<comment type="caution">
    <text evidence="10">The sequence shown here is derived from an EMBL/GenBank/DDBJ whole genome shotgun (WGS) entry which is preliminary data.</text>
</comment>
<dbReference type="InterPro" id="IPR008991">
    <property type="entry name" value="Translation_prot_SH3-like_sf"/>
</dbReference>
<name>A0A134BCS7_9PORP</name>
<dbReference type="Pfam" id="PF00467">
    <property type="entry name" value="KOW"/>
    <property type="match status" value="1"/>
</dbReference>
<dbReference type="GO" id="GO:0006354">
    <property type="term" value="P:DNA-templated transcription elongation"/>
    <property type="evidence" value="ECO:0007669"/>
    <property type="project" value="UniProtKB-UniRule"/>
</dbReference>
<feature type="domain" description="KOW" evidence="9">
    <location>
        <begin position="129"/>
        <end position="156"/>
    </location>
</feature>
<dbReference type="Gene3D" id="3.30.70.940">
    <property type="entry name" value="NusG, N-terminal domain"/>
    <property type="match status" value="1"/>
</dbReference>
<dbReference type="GO" id="GO:0006412">
    <property type="term" value="P:translation"/>
    <property type="evidence" value="ECO:0007669"/>
    <property type="project" value="InterPro"/>
</dbReference>
<dbReference type="CDD" id="cd09891">
    <property type="entry name" value="NGN_Bact_1"/>
    <property type="match status" value="1"/>
</dbReference>
<dbReference type="GO" id="GO:0032784">
    <property type="term" value="P:regulation of DNA-templated transcription elongation"/>
    <property type="evidence" value="ECO:0007669"/>
    <property type="project" value="InterPro"/>
</dbReference>
<dbReference type="InterPro" id="IPR005825">
    <property type="entry name" value="Ribosomal_uL24_CS"/>
</dbReference>
<dbReference type="NCBIfam" id="TIGR00922">
    <property type="entry name" value="nusG"/>
    <property type="match status" value="1"/>
</dbReference>
<dbReference type="InterPro" id="IPR005824">
    <property type="entry name" value="KOW"/>
</dbReference>
<keyword evidence="3 5" id="KW-0805">Transcription regulation</keyword>
<dbReference type="STRING" id="322095.HMPREF3185_00389"/>
<organism evidence="10 11">
    <name type="scientific">Porphyromonas somerae</name>
    <dbReference type="NCBI Taxonomy" id="322095"/>
    <lineage>
        <taxon>Bacteria</taxon>
        <taxon>Pseudomonadati</taxon>
        <taxon>Bacteroidota</taxon>
        <taxon>Bacteroidia</taxon>
        <taxon>Bacteroidales</taxon>
        <taxon>Porphyromonadaceae</taxon>
        <taxon>Porphyromonas</taxon>
    </lineage>
</organism>
<dbReference type="GO" id="GO:0031564">
    <property type="term" value="P:transcription antitermination"/>
    <property type="evidence" value="ECO:0007669"/>
    <property type="project" value="UniProtKB-UniRule"/>
</dbReference>
<feature type="domain" description="NusG-like N-terminal" evidence="8">
    <location>
        <begin position="6"/>
        <end position="116"/>
    </location>
</feature>
<proteinExistence type="inferred from homology"/>
<dbReference type="SUPFAM" id="SSF82679">
    <property type="entry name" value="N-utilization substance G protein NusG, N-terminal domain"/>
    <property type="match status" value="1"/>
</dbReference>
<dbReference type="PATRIC" id="fig|322095.3.peg.387"/>
<comment type="similarity">
    <text evidence="5 7">Belongs to the NusG family.</text>
</comment>
<accession>A0A134BCS7</accession>